<evidence type="ECO:0000256" key="7">
    <source>
        <dbReference type="HAMAP-Rule" id="MF_01400"/>
    </source>
</evidence>
<dbReference type="GeneID" id="11239839"/>
<dbReference type="InterPro" id="IPR002579">
    <property type="entry name" value="Met_Sox_Rdtase_MsrB_dom"/>
</dbReference>
<comment type="catalytic activity">
    <reaction evidence="5 7">
        <text>L-methionyl-[protein] + [thioredoxin]-disulfide + H2O = L-methionyl-(R)-S-oxide-[protein] + [thioredoxin]-dithiol</text>
        <dbReference type="Rhea" id="RHEA:24164"/>
        <dbReference type="Rhea" id="RHEA-COMP:10698"/>
        <dbReference type="Rhea" id="RHEA-COMP:10700"/>
        <dbReference type="Rhea" id="RHEA-COMP:12313"/>
        <dbReference type="Rhea" id="RHEA-COMP:12314"/>
        <dbReference type="ChEBI" id="CHEBI:15377"/>
        <dbReference type="ChEBI" id="CHEBI:16044"/>
        <dbReference type="ChEBI" id="CHEBI:29950"/>
        <dbReference type="ChEBI" id="CHEBI:45764"/>
        <dbReference type="ChEBI" id="CHEBI:50058"/>
        <dbReference type="EC" id="1.8.4.12"/>
    </reaction>
</comment>
<evidence type="ECO:0000256" key="5">
    <source>
        <dbReference type="ARBA" id="ARBA00048488"/>
    </source>
</evidence>
<dbReference type="Pfam" id="PF01641">
    <property type="entry name" value="SelR"/>
    <property type="match status" value="1"/>
</dbReference>
<evidence type="ECO:0000256" key="4">
    <source>
        <dbReference type="ARBA" id="ARBA00023002"/>
    </source>
</evidence>
<accession>A0A9Q4HGZ8</accession>
<name>A0A9Q4HGZ8_BACSC</name>
<organism evidence="9 10">
    <name type="scientific">Bacillus spizizenii</name>
    <name type="common">Bacillus subtilis subsp. spizizenii</name>
    <dbReference type="NCBI Taxonomy" id="96241"/>
    <lineage>
        <taxon>Bacteria</taxon>
        <taxon>Bacillati</taxon>
        <taxon>Bacillota</taxon>
        <taxon>Bacilli</taxon>
        <taxon>Bacillales</taxon>
        <taxon>Bacillaceae</taxon>
        <taxon>Bacillus</taxon>
    </lineage>
</organism>
<dbReference type="GO" id="GO:0005737">
    <property type="term" value="C:cytoplasm"/>
    <property type="evidence" value="ECO:0007669"/>
    <property type="project" value="TreeGrafter"/>
</dbReference>
<protein>
    <recommendedName>
        <fullName evidence="3 7">Peptide methionine sulfoxide reductase MsrB</fullName>
        <ecNumber evidence="2 7">1.8.4.12</ecNumber>
    </recommendedName>
    <alternativeName>
        <fullName evidence="6 7">Peptide-methionine (R)-S-oxide reductase</fullName>
    </alternativeName>
</protein>
<comment type="caution">
    <text evidence="9">The sequence shown here is derived from an EMBL/GenBank/DDBJ whole genome shotgun (WGS) entry which is preliminary data.</text>
</comment>
<reference evidence="9" key="1">
    <citation type="submission" date="2022-02" db="EMBL/GenBank/DDBJ databases">
        <title>Crop Bioprotection Bacillus Genome Sequencing.</title>
        <authorList>
            <person name="Dunlap C."/>
        </authorList>
    </citation>
    <scope>NUCLEOTIDE SEQUENCE</scope>
    <source>
        <strain evidence="9">WR1O2A-53</strain>
    </source>
</reference>
<evidence type="ECO:0000313" key="9">
    <source>
        <dbReference type="EMBL" id="MCY8456377.1"/>
    </source>
</evidence>
<evidence type="ECO:0000313" key="10">
    <source>
        <dbReference type="Proteomes" id="UP001078573"/>
    </source>
</evidence>
<dbReference type="HAMAP" id="MF_01400">
    <property type="entry name" value="MsrB"/>
    <property type="match status" value="1"/>
</dbReference>
<dbReference type="PANTHER" id="PTHR10173:SF59">
    <property type="entry name" value="PEPTIDE METHIONINE SULFOXIDE REDUCTASE MSRA_MSRB"/>
    <property type="match status" value="1"/>
</dbReference>
<dbReference type="InterPro" id="IPR028427">
    <property type="entry name" value="Met_Sox_Rdtase_MsrB"/>
</dbReference>
<evidence type="ECO:0000256" key="1">
    <source>
        <dbReference type="ARBA" id="ARBA00007174"/>
    </source>
</evidence>
<sequence>MANNKEEKIQSLNRIQYEVTQNNGTEPPFQNEYWNHKEEGLYVDIVSGKPLFTSKDKFDSHCGWPSFTKPIEEEEVEEKLDTSHGMIRTEVRSRTADSHLGHVFNDGPGPSGLRYCINSAALRFVPKDKLKEEGYESYLHLFHK</sequence>
<feature type="domain" description="MsrB" evidence="8">
    <location>
        <begin position="5"/>
        <end position="127"/>
    </location>
</feature>
<dbReference type="GO" id="GO:0033743">
    <property type="term" value="F:peptide-methionine (R)-S-oxide reductase activity"/>
    <property type="evidence" value="ECO:0007669"/>
    <property type="project" value="UniProtKB-UniRule"/>
</dbReference>
<keyword evidence="4 7" id="KW-0560">Oxidoreductase</keyword>
<dbReference type="GO" id="GO:0030091">
    <property type="term" value="P:protein repair"/>
    <property type="evidence" value="ECO:0007669"/>
    <property type="project" value="InterPro"/>
</dbReference>
<evidence type="ECO:0000256" key="2">
    <source>
        <dbReference type="ARBA" id="ARBA00012499"/>
    </source>
</evidence>
<dbReference type="Gene3D" id="2.170.150.20">
    <property type="entry name" value="Peptide methionine sulfoxide reductase"/>
    <property type="match status" value="1"/>
</dbReference>
<dbReference type="GO" id="GO:0006979">
    <property type="term" value="P:response to oxidative stress"/>
    <property type="evidence" value="ECO:0007669"/>
    <property type="project" value="InterPro"/>
</dbReference>
<dbReference type="Proteomes" id="UP001078573">
    <property type="component" value="Unassembled WGS sequence"/>
</dbReference>
<evidence type="ECO:0000259" key="8">
    <source>
        <dbReference type="PROSITE" id="PS51790"/>
    </source>
</evidence>
<evidence type="ECO:0000256" key="3">
    <source>
        <dbReference type="ARBA" id="ARBA00021130"/>
    </source>
</evidence>
<comment type="similarity">
    <text evidence="1 7">Belongs to the MsrB Met sulfoxide reductase family.</text>
</comment>
<dbReference type="InterPro" id="IPR011057">
    <property type="entry name" value="Mss4-like_sf"/>
</dbReference>
<gene>
    <name evidence="7 9" type="primary">msrB</name>
    <name evidence="9" type="ORF">MOC89_05650</name>
</gene>
<feature type="active site" description="Nucleophile" evidence="7">
    <location>
        <position position="116"/>
    </location>
</feature>
<evidence type="ECO:0000256" key="6">
    <source>
        <dbReference type="ARBA" id="ARBA00075819"/>
    </source>
</evidence>
<comment type="caution">
    <text evidence="7">Lacks conserved residue(s) required for the propagation of feature annotation.</text>
</comment>
<proteinExistence type="inferred from homology"/>
<dbReference type="EMBL" id="JALAPQ010000006">
    <property type="protein sequence ID" value="MCY8456377.1"/>
    <property type="molecule type" value="Genomic_DNA"/>
</dbReference>
<dbReference type="EC" id="1.8.4.12" evidence="2 7"/>
<dbReference type="RefSeq" id="WP_014114130.1">
    <property type="nucleotide sequence ID" value="NZ_BJUC01000001.1"/>
</dbReference>
<dbReference type="FunFam" id="2.170.150.20:FF:000003">
    <property type="entry name" value="Peptide methionine sulfoxide reductase MsrB"/>
    <property type="match status" value="1"/>
</dbReference>
<dbReference type="SUPFAM" id="SSF51316">
    <property type="entry name" value="Mss4-like"/>
    <property type="match status" value="1"/>
</dbReference>
<dbReference type="PANTHER" id="PTHR10173">
    <property type="entry name" value="METHIONINE SULFOXIDE REDUCTASE"/>
    <property type="match status" value="1"/>
</dbReference>
<dbReference type="NCBIfam" id="TIGR00357">
    <property type="entry name" value="peptide-methionine (R)-S-oxide reductase MsrB"/>
    <property type="match status" value="1"/>
</dbReference>
<dbReference type="AlphaFoldDB" id="A0A9Q4HGZ8"/>
<dbReference type="PROSITE" id="PS51790">
    <property type="entry name" value="MSRB"/>
    <property type="match status" value="1"/>
</dbReference>